<feature type="compositionally biased region" description="Basic and acidic residues" evidence="1">
    <location>
        <begin position="441"/>
        <end position="454"/>
    </location>
</feature>
<dbReference type="VEuPathDB" id="FungiDB:yc1106_00925"/>
<feature type="compositionally biased region" description="Low complexity" evidence="1">
    <location>
        <begin position="555"/>
        <end position="571"/>
    </location>
</feature>
<dbReference type="OrthoDB" id="5404004at2759"/>
<protein>
    <submittedName>
        <fullName evidence="2">Uncharacterized protein</fullName>
    </submittedName>
</protein>
<evidence type="ECO:0000256" key="1">
    <source>
        <dbReference type="SAM" id="MobiDB-lite"/>
    </source>
</evidence>
<gene>
    <name evidence="2" type="ORF">yc1106_00925</name>
</gene>
<dbReference type="AlphaFoldDB" id="A0A9Q8Z0K3"/>
<feature type="region of interest" description="Disordered" evidence="1">
    <location>
        <begin position="209"/>
        <end position="322"/>
    </location>
</feature>
<feature type="region of interest" description="Disordered" evidence="1">
    <location>
        <begin position="56"/>
        <end position="96"/>
    </location>
</feature>
<feature type="compositionally biased region" description="Basic and acidic residues" evidence="1">
    <location>
        <begin position="587"/>
        <end position="596"/>
    </location>
</feature>
<organism evidence="2 3">
    <name type="scientific">Curvularia clavata</name>
    <dbReference type="NCBI Taxonomy" id="95742"/>
    <lineage>
        <taxon>Eukaryota</taxon>
        <taxon>Fungi</taxon>
        <taxon>Dikarya</taxon>
        <taxon>Ascomycota</taxon>
        <taxon>Pezizomycotina</taxon>
        <taxon>Dothideomycetes</taxon>
        <taxon>Pleosporomycetidae</taxon>
        <taxon>Pleosporales</taxon>
        <taxon>Pleosporineae</taxon>
        <taxon>Pleosporaceae</taxon>
        <taxon>Curvularia</taxon>
    </lineage>
</organism>
<feature type="region of interest" description="Disordered" evidence="1">
    <location>
        <begin position="129"/>
        <end position="175"/>
    </location>
</feature>
<dbReference type="Proteomes" id="UP001056012">
    <property type="component" value="Chromosome 1"/>
</dbReference>
<reference evidence="2" key="1">
    <citation type="submission" date="2021-12" db="EMBL/GenBank/DDBJ databases">
        <title>Curvularia clavata genome.</title>
        <authorList>
            <person name="Cao Y."/>
        </authorList>
    </citation>
    <scope>NUCLEOTIDE SEQUENCE</scope>
    <source>
        <strain evidence="2">Yc1106</strain>
    </source>
</reference>
<feature type="compositionally biased region" description="Polar residues" evidence="1">
    <location>
        <begin position="140"/>
        <end position="162"/>
    </location>
</feature>
<sequence>MPGMLTRSKSLRFLRNNRKDVIEQEKGNTMPSIKGSQTDLDKYIASTANLPVEGNLKAPDLAVRPSTSGGPVQRPVKPRSQTNPAPSFHSEEYVHSFQSPTTSTTVLYTSDVTKEQGVIGIALGSPTCASHWNPPPQAVEPTTNPGSPNLSADMSIQPNRSSPALGGSAEPAKPKISRWKSLFRKAAPPITQQEKAAFYQLTQAVDKVTRTDSHHDEEIIESKASFREENGRERLRNVSPPAYKPDIRESRKWSPGEFIAPQSPPEILATRDRAVTVGDSPSKRHEMTLQRSTTTTGSSPPSKKKAASSVPGAVSSKDSAPTEGRLLDIALPDITLERYSVMFSSLLQSGPNRSSLLERRQGNAEKVKPLKELSTKDNPPQAEGSGLQRRVTSPAVVSASPRLTLFPPTTTNRTPSPLGAPVINRNKDIKRSNTLPTKSPVRQEFKETSDRSEKTLDAAKLAPAASPYLKPALTPTSICSFESESETVTVIVAQASPGHPKPMTLHFDDREPEWEICQKPARAAKREALIIPDTPVSPPVRAPSRRQPKVTKMTALSSHPSSAPLEAPSPLQRLQSLSTPPHSASRLGEKRAEIQARRQAQTEQVATAQATVGLARSVSLSRAKSPRSVIRNSMAPNEDRIVDRLALTPTMVEVKNRKSQRVQLEDA</sequence>
<feature type="region of interest" description="Disordered" evidence="1">
    <location>
        <begin position="352"/>
        <end position="454"/>
    </location>
</feature>
<proteinExistence type="predicted"/>
<feature type="compositionally biased region" description="Low complexity" evidence="1">
    <location>
        <begin position="292"/>
        <end position="317"/>
    </location>
</feature>
<evidence type="ECO:0000313" key="2">
    <source>
        <dbReference type="EMBL" id="USP73651.1"/>
    </source>
</evidence>
<accession>A0A9Q8Z0K3</accession>
<dbReference type="EMBL" id="CP089274">
    <property type="protein sequence ID" value="USP73651.1"/>
    <property type="molecule type" value="Genomic_DNA"/>
</dbReference>
<keyword evidence="3" id="KW-1185">Reference proteome</keyword>
<feature type="region of interest" description="Disordered" evidence="1">
    <location>
        <begin position="533"/>
        <end position="602"/>
    </location>
</feature>
<feature type="compositionally biased region" description="Basic and acidic residues" evidence="1">
    <location>
        <begin position="245"/>
        <end position="254"/>
    </location>
</feature>
<feature type="compositionally biased region" description="Polar residues" evidence="1">
    <location>
        <begin position="572"/>
        <end position="582"/>
    </location>
</feature>
<evidence type="ECO:0000313" key="3">
    <source>
        <dbReference type="Proteomes" id="UP001056012"/>
    </source>
</evidence>
<name>A0A9Q8Z0K3_CURCL</name>
<feature type="compositionally biased region" description="Basic and acidic residues" evidence="1">
    <location>
        <begin position="209"/>
        <end position="236"/>
    </location>
</feature>
<feature type="compositionally biased region" description="Basic and acidic residues" evidence="1">
    <location>
        <begin position="356"/>
        <end position="375"/>
    </location>
</feature>